<dbReference type="InterPro" id="IPR003111">
    <property type="entry name" value="Lon_prtase_N"/>
</dbReference>
<evidence type="ECO:0000313" key="2">
    <source>
        <dbReference type="EMBL" id="QDU33309.1"/>
    </source>
</evidence>
<dbReference type="Gene3D" id="2.30.130.40">
    <property type="entry name" value="LON domain-like"/>
    <property type="match status" value="1"/>
</dbReference>
<dbReference type="EC" id="3.4.21.53" evidence="2"/>
<dbReference type="PANTHER" id="PTHR46732:SF8">
    <property type="entry name" value="ATP-DEPENDENT PROTEASE LA (LON) DOMAIN PROTEIN"/>
    <property type="match status" value="1"/>
</dbReference>
<dbReference type="Proteomes" id="UP000317369">
    <property type="component" value="Chromosome"/>
</dbReference>
<reference evidence="2 3" key="1">
    <citation type="submission" date="2019-02" db="EMBL/GenBank/DDBJ databases">
        <title>Deep-cultivation of Planctomycetes and their phenomic and genomic characterization uncovers novel biology.</title>
        <authorList>
            <person name="Wiegand S."/>
            <person name="Jogler M."/>
            <person name="Boedeker C."/>
            <person name="Pinto D."/>
            <person name="Vollmers J."/>
            <person name="Rivas-Marin E."/>
            <person name="Kohn T."/>
            <person name="Peeters S.H."/>
            <person name="Heuer A."/>
            <person name="Rast P."/>
            <person name="Oberbeckmann S."/>
            <person name="Bunk B."/>
            <person name="Jeske O."/>
            <person name="Meyerdierks A."/>
            <person name="Storesund J.E."/>
            <person name="Kallscheuer N."/>
            <person name="Luecker S."/>
            <person name="Lage O.M."/>
            <person name="Pohl T."/>
            <person name="Merkel B.J."/>
            <person name="Hornburger P."/>
            <person name="Mueller R.-W."/>
            <person name="Bruemmer F."/>
            <person name="Labrenz M."/>
            <person name="Spormann A.M."/>
            <person name="Op den Camp H."/>
            <person name="Overmann J."/>
            <person name="Amann R."/>
            <person name="Jetten M.S.M."/>
            <person name="Mascher T."/>
            <person name="Medema M.H."/>
            <person name="Devos D.P."/>
            <person name="Kaster A.-K."/>
            <person name="Ovreas L."/>
            <person name="Rohde M."/>
            <person name="Galperin M.Y."/>
            <person name="Jogler C."/>
        </authorList>
    </citation>
    <scope>NUCLEOTIDE SEQUENCE [LARGE SCALE GENOMIC DNA]</scope>
    <source>
        <strain evidence="2 3">KS4</strain>
    </source>
</reference>
<protein>
    <submittedName>
        <fullName evidence="2">Lon protease</fullName>
        <ecNumber evidence="2">3.4.21.53</ecNumber>
    </submittedName>
</protein>
<proteinExistence type="predicted"/>
<dbReference type="RefSeq" id="WP_145076232.1">
    <property type="nucleotide sequence ID" value="NZ_CP036425.1"/>
</dbReference>
<dbReference type="GO" id="GO:0004252">
    <property type="term" value="F:serine-type endopeptidase activity"/>
    <property type="evidence" value="ECO:0007669"/>
    <property type="project" value="UniProtKB-EC"/>
</dbReference>
<dbReference type="Pfam" id="PF02190">
    <property type="entry name" value="LON_substr_bdg"/>
    <property type="match status" value="1"/>
</dbReference>
<dbReference type="AlphaFoldDB" id="A0A517YSU6"/>
<sequence length="224" mass="25677">MPERAIDFSKPIPLFPLGSCVLLPHTTVPLTIFEPRYRVMVEDALGSDRIISMGIYSSDSQPDDHSIRECVCVGYIAKYEMLAGGRYHILLQGICRAKIIEEVIHTPYRKVTVQPTTGDQIMEIDLQEERARIERLLHDSRLMGLSSIGAVNHWLSSEIPTDTLIDQTTLMTCSDNEIRYSMLRERDVYQRAAWLTEYLQKTRHLIEIAEKYGLPRSDDGYCLN</sequence>
<dbReference type="SMART" id="SM00464">
    <property type="entry name" value="LON"/>
    <property type="match status" value="1"/>
</dbReference>
<dbReference type="SUPFAM" id="SSF88697">
    <property type="entry name" value="PUA domain-like"/>
    <property type="match status" value="1"/>
</dbReference>
<dbReference type="GO" id="GO:0006508">
    <property type="term" value="P:proteolysis"/>
    <property type="evidence" value="ECO:0007669"/>
    <property type="project" value="UniProtKB-KW"/>
</dbReference>
<evidence type="ECO:0000259" key="1">
    <source>
        <dbReference type="PROSITE" id="PS51787"/>
    </source>
</evidence>
<dbReference type="PROSITE" id="PS51787">
    <property type="entry name" value="LON_N"/>
    <property type="match status" value="1"/>
</dbReference>
<evidence type="ECO:0000313" key="3">
    <source>
        <dbReference type="Proteomes" id="UP000317369"/>
    </source>
</evidence>
<dbReference type="PANTHER" id="PTHR46732">
    <property type="entry name" value="ATP-DEPENDENT PROTEASE LA (LON) DOMAIN PROTEIN"/>
    <property type="match status" value="1"/>
</dbReference>
<keyword evidence="2" id="KW-0378">Hydrolase</keyword>
<dbReference type="OrthoDB" id="9806457at2"/>
<keyword evidence="3" id="KW-1185">Reference proteome</keyword>
<gene>
    <name evidence="2" type="primary">lon</name>
    <name evidence="2" type="ORF">KS4_13550</name>
</gene>
<feature type="domain" description="Lon N-terminal" evidence="1">
    <location>
        <begin position="12"/>
        <end position="203"/>
    </location>
</feature>
<organism evidence="2 3">
    <name type="scientific">Poriferisphaera corsica</name>
    <dbReference type="NCBI Taxonomy" id="2528020"/>
    <lineage>
        <taxon>Bacteria</taxon>
        <taxon>Pseudomonadati</taxon>
        <taxon>Planctomycetota</taxon>
        <taxon>Phycisphaerae</taxon>
        <taxon>Phycisphaerales</taxon>
        <taxon>Phycisphaeraceae</taxon>
        <taxon>Poriferisphaera</taxon>
    </lineage>
</organism>
<accession>A0A517YSU6</accession>
<keyword evidence="2" id="KW-0645">Protease</keyword>
<dbReference type="EMBL" id="CP036425">
    <property type="protein sequence ID" value="QDU33309.1"/>
    <property type="molecule type" value="Genomic_DNA"/>
</dbReference>
<dbReference type="InterPro" id="IPR046336">
    <property type="entry name" value="Lon_prtase_N_sf"/>
</dbReference>
<dbReference type="InterPro" id="IPR015947">
    <property type="entry name" value="PUA-like_sf"/>
</dbReference>
<name>A0A517YSU6_9BACT</name>
<dbReference type="KEGG" id="pcor:KS4_13550"/>